<feature type="compositionally biased region" description="Basic and acidic residues" evidence="1">
    <location>
        <begin position="11"/>
        <end position="21"/>
    </location>
</feature>
<name>A0AAD7WLC5_9TELE</name>
<dbReference type="Proteomes" id="UP001221898">
    <property type="component" value="Unassembled WGS sequence"/>
</dbReference>
<reference evidence="2" key="1">
    <citation type="journal article" date="2023" name="Science">
        <title>Genome structures resolve the early diversification of teleost fishes.</title>
        <authorList>
            <person name="Parey E."/>
            <person name="Louis A."/>
            <person name="Montfort J."/>
            <person name="Bouchez O."/>
            <person name="Roques C."/>
            <person name="Iampietro C."/>
            <person name="Lluch J."/>
            <person name="Castinel A."/>
            <person name="Donnadieu C."/>
            <person name="Desvignes T."/>
            <person name="Floi Bucao C."/>
            <person name="Jouanno E."/>
            <person name="Wen M."/>
            <person name="Mejri S."/>
            <person name="Dirks R."/>
            <person name="Jansen H."/>
            <person name="Henkel C."/>
            <person name="Chen W.J."/>
            <person name="Zahm M."/>
            <person name="Cabau C."/>
            <person name="Klopp C."/>
            <person name="Thompson A.W."/>
            <person name="Robinson-Rechavi M."/>
            <person name="Braasch I."/>
            <person name="Lecointre G."/>
            <person name="Bobe J."/>
            <person name="Postlethwait J.H."/>
            <person name="Berthelot C."/>
            <person name="Roest Crollius H."/>
            <person name="Guiguen Y."/>
        </authorList>
    </citation>
    <scope>NUCLEOTIDE SEQUENCE</scope>
    <source>
        <strain evidence="2">NC1722</strain>
    </source>
</reference>
<evidence type="ECO:0000313" key="3">
    <source>
        <dbReference type="Proteomes" id="UP001221898"/>
    </source>
</evidence>
<protein>
    <submittedName>
        <fullName evidence="2">Uncharacterized protein</fullName>
    </submittedName>
</protein>
<proteinExistence type="predicted"/>
<comment type="caution">
    <text evidence="2">The sequence shown here is derived from an EMBL/GenBank/DDBJ whole genome shotgun (WGS) entry which is preliminary data.</text>
</comment>
<dbReference type="EMBL" id="JAINUG010000073">
    <property type="protein sequence ID" value="KAJ8400950.1"/>
    <property type="molecule type" value="Genomic_DNA"/>
</dbReference>
<accession>A0AAD7WLC5</accession>
<feature type="compositionally biased region" description="Basic and acidic residues" evidence="1">
    <location>
        <begin position="99"/>
        <end position="109"/>
    </location>
</feature>
<sequence length="118" mass="12559">MDEPEGSQVHPGERQPAEDTVRGVWRRVLSQTPASPPLCPDSAPSHSVHSVIAHDPVTRLLAPFSQAAPNFNGQSRLRAPSSGLSLVERRSGAVASWDDDTRRSLDRSDGGVATLAAV</sequence>
<evidence type="ECO:0000256" key="1">
    <source>
        <dbReference type="SAM" id="MobiDB-lite"/>
    </source>
</evidence>
<feature type="region of interest" description="Disordered" evidence="1">
    <location>
        <begin position="1"/>
        <end position="48"/>
    </location>
</feature>
<gene>
    <name evidence="2" type="ORF">AAFF_G00389070</name>
</gene>
<dbReference type="AlphaFoldDB" id="A0AAD7WLC5"/>
<keyword evidence="3" id="KW-1185">Reference proteome</keyword>
<organism evidence="2 3">
    <name type="scientific">Aldrovandia affinis</name>
    <dbReference type="NCBI Taxonomy" id="143900"/>
    <lineage>
        <taxon>Eukaryota</taxon>
        <taxon>Metazoa</taxon>
        <taxon>Chordata</taxon>
        <taxon>Craniata</taxon>
        <taxon>Vertebrata</taxon>
        <taxon>Euteleostomi</taxon>
        <taxon>Actinopterygii</taxon>
        <taxon>Neopterygii</taxon>
        <taxon>Teleostei</taxon>
        <taxon>Notacanthiformes</taxon>
        <taxon>Halosauridae</taxon>
        <taxon>Aldrovandia</taxon>
    </lineage>
</organism>
<evidence type="ECO:0000313" key="2">
    <source>
        <dbReference type="EMBL" id="KAJ8400950.1"/>
    </source>
</evidence>
<feature type="region of interest" description="Disordered" evidence="1">
    <location>
        <begin position="90"/>
        <end position="113"/>
    </location>
</feature>